<dbReference type="AlphaFoldDB" id="A0A9P1BMA1"/>
<dbReference type="EMBL" id="CAMXCT030000231">
    <property type="protein sequence ID" value="CAL4763224.1"/>
    <property type="molecule type" value="Genomic_DNA"/>
</dbReference>
<dbReference type="CDD" id="cd00081">
    <property type="entry name" value="Hint"/>
    <property type="match status" value="1"/>
</dbReference>
<dbReference type="SUPFAM" id="SSF51294">
    <property type="entry name" value="Hedgehog/intein (Hint) domain"/>
    <property type="match status" value="1"/>
</dbReference>
<sequence>MAVRFASVLACGFLLTALAVRPSLEHHHHDKNAHVKDMHVHQNLKSKSGEEKKCCANWVDDEKIEYCWATTSCLEWGQNSDDRDYSTVDDDHCKAASDCAWGLELSRTQHSATNLGLGVMHLGPEALEPARRCPVGGFILAKDVNLGSKARSFRSLQCLRHSHATKIERAMGRSLPEIHAELRAALEGAPPPQGRDWLERINTAQEFVRSLNFEDADIVSIKDFAVACVQKWNHDHLEFNRQLGLECGIEGAQAMAHQLGCLLEPTQEELLPPDEPTDWRIWEIFAAAQIQQRQFCILTQYQYVMTSSCKLPENSPVVQAIQKFQGLQASFQQAHSHLASHMRISSELETKLTNFEIRLSQFLDHGSINGLIGLCELSNWATIVKNVQWMQLRCQWLSAEASEIAAEVAKCTATSEADSRSWSVISPNPSGQVAAMPHDTVGELGSVASGYSLGSERSYLSGSGGPHCFLPSHLFKVLLPGEEFPSSVSAKDLQSGTKILAADGVPIEVVKVEEQQTDELLELEIDHASPFTTTPSHRIMVPSDGKDKTVMAKDLKLGSWIMCSDRMAKKLIAKKEYLVEEQKVLAITFHPDKAVACEEPVVLSKGHPTKTMRRGGMCQRGLRQEMMSIPDTVLETYLRFRGRRYDRQRQEELCQPRRIKPPADRWSSGRREVLEKEQLEDLLKRLAGPKRGKATDSGELIALHSSKQELVQRRVQAKDVEATFARLSAPKTARGYDPTPGEKVCLMYNQTSQRQRPRFQTTWATSVNFLALWQFEII</sequence>
<feature type="chain" id="PRO_5043269586" description="Hint domain-containing protein" evidence="1">
    <location>
        <begin position="20"/>
        <end position="778"/>
    </location>
</feature>
<evidence type="ECO:0000256" key="1">
    <source>
        <dbReference type="SAM" id="SignalP"/>
    </source>
</evidence>
<dbReference type="EMBL" id="CAMXCT010000231">
    <property type="protein sequence ID" value="CAI3975912.1"/>
    <property type="molecule type" value="Genomic_DNA"/>
</dbReference>
<accession>A0A9P1BMA1</accession>
<dbReference type="GO" id="GO:0016539">
    <property type="term" value="P:intein-mediated protein splicing"/>
    <property type="evidence" value="ECO:0007669"/>
    <property type="project" value="InterPro"/>
</dbReference>
<name>A0A9P1BMA1_9DINO</name>
<keyword evidence="4" id="KW-1185">Reference proteome</keyword>
<reference evidence="3" key="2">
    <citation type="submission" date="2024-04" db="EMBL/GenBank/DDBJ databases">
        <authorList>
            <person name="Chen Y."/>
            <person name="Shah S."/>
            <person name="Dougan E. K."/>
            <person name="Thang M."/>
            <person name="Chan C."/>
        </authorList>
    </citation>
    <scope>NUCLEOTIDE SEQUENCE [LARGE SCALE GENOMIC DNA]</scope>
</reference>
<dbReference type="InterPro" id="IPR006141">
    <property type="entry name" value="Intein_N"/>
</dbReference>
<dbReference type="Proteomes" id="UP001152797">
    <property type="component" value="Unassembled WGS sequence"/>
</dbReference>
<organism evidence="2">
    <name type="scientific">Cladocopium goreaui</name>
    <dbReference type="NCBI Taxonomy" id="2562237"/>
    <lineage>
        <taxon>Eukaryota</taxon>
        <taxon>Sar</taxon>
        <taxon>Alveolata</taxon>
        <taxon>Dinophyceae</taxon>
        <taxon>Suessiales</taxon>
        <taxon>Symbiodiniaceae</taxon>
        <taxon>Cladocopium</taxon>
    </lineage>
</organism>
<keyword evidence="1" id="KW-0732">Signal</keyword>
<dbReference type="PROSITE" id="PS50817">
    <property type="entry name" value="INTEIN_N_TER"/>
    <property type="match status" value="1"/>
</dbReference>
<dbReference type="InterPro" id="IPR036844">
    <property type="entry name" value="Hint_dom_sf"/>
</dbReference>
<protein>
    <recommendedName>
        <fullName evidence="5">Hint domain-containing protein</fullName>
    </recommendedName>
</protein>
<gene>
    <name evidence="2" type="ORF">C1SCF055_LOCUS4185</name>
</gene>
<evidence type="ECO:0000313" key="3">
    <source>
        <dbReference type="EMBL" id="CAL1129287.1"/>
    </source>
</evidence>
<evidence type="ECO:0000313" key="2">
    <source>
        <dbReference type="EMBL" id="CAI3975912.1"/>
    </source>
</evidence>
<proteinExistence type="predicted"/>
<evidence type="ECO:0000313" key="4">
    <source>
        <dbReference type="Proteomes" id="UP001152797"/>
    </source>
</evidence>
<dbReference type="EMBL" id="CAMXCT020000231">
    <property type="protein sequence ID" value="CAL1129287.1"/>
    <property type="molecule type" value="Genomic_DNA"/>
</dbReference>
<dbReference type="Gene3D" id="2.170.16.10">
    <property type="entry name" value="Hedgehog/Intein (Hint) domain"/>
    <property type="match status" value="1"/>
</dbReference>
<feature type="signal peptide" evidence="1">
    <location>
        <begin position="1"/>
        <end position="19"/>
    </location>
</feature>
<reference evidence="2" key="1">
    <citation type="submission" date="2022-10" db="EMBL/GenBank/DDBJ databases">
        <authorList>
            <person name="Chen Y."/>
            <person name="Dougan E. K."/>
            <person name="Chan C."/>
            <person name="Rhodes N."/>
            <person name="Thang M."/>
        </authorList>
    </citation>
    <scope>NUCLEOTIDE SEQUENCE</scope>
</reference>
<comment type="caution">
    <text evidence="2">The sequence shown here is derived from an EMBL/GenBank/DDBJ whole genome shotgun (WGS) entry which is preliminary data.</text>
</comment>
<evidence type="ECO:0008006" key="5">
    <source>
        <dbReference type="Google" id="ProtNLM"/>
    </source>
</evidence>